<dbReference type="PANTHER" id="PTHR11360">
    <property type="entry name" value="MONOCARBOXYLATE TRANSPORTER"/>
    <property type="match status" value="1"/>
</dbReference>
<dbReference type="PANTHER" id="PTHR11360:SF237">
    <property type="entry name" value="MONOCARBOXYLATE TRANSPORTER 12-B-LIKE PROTEIN"/>
    <property type="match status" value="1"/>
</dbReference>
<keyword evidence="5" id="KW-1185">Reference proteome</keyword>
<comment type="subcellular location">
    <subcellularLocation>
        <location evidence="1">Membrane</location>
        <topology evidence="1">Multi-pass membrane protein</topology>
    </subcellularLocation>
</comment>
<dbReference type="AlphaFoldDB" id="A0AAV2N7I2"/>
<accession>A0AAV2N7I2</accession>
<feature type="transmembrane region" description="Helical" evidence="2">
    <location>
        <begin position="12"/>
        <end position="33"/>
    </location>
</feature>
<evidence type="ECO:0000259" key="3">
    <source>
        <dbReference type="PROSITE" id="PS50850"/>
    </source>
</evidence>
<feature type="transmembrane region" description="Helical" evidence="2">
    <location>
        <begin position="539"/>
        <end position="556"/>
    </location>
</feature>
<keyword evidence="2" id="KW-0812">Transmembrane</keyword>
<feature type="transmembrane region" description="Helical" evidence="2">
    <location>
        <begin position="408"/>
        <end position="426"/>
    </location>
</feature>
<evidence type="ECO:0000256" key="1">
    <source>
        <dbReference type="ARBA" id="ARBA00004141"/>
    </source>
</evidence>
<protein>
    <recommendedName>
        <fullName evidence="3">Major facilitator superfamily (MFS) profile domain-containing protein</fullName>
    </recommendedName>
</protein>
<dbReference type="Proteomes" id="UP001497644">
    <property type="component" value="Chromosome 11"/>
</dbReference>
<sequence>MSTKVPPNGGWGWMIVLANALNGISTFPIIQGFGLIFKESFAELNMNATDTSVIISVNLAFGMMFGMINGALLKTFGYKKVAMAGSIIFTVGIMLTAFANTFSLFIICYGILTSIGLGMSMSGFSLAVNSYFTTRRNRAMGLVVTIIGLGPILMPQVVSILLTFYGIQDTVLILGAYSLHSIIGVLLLQPIKWHMKNEPICLETIRNAESPKILNNNEGDTSIHDAEDEANIYSSRLTLNNCQRKRKTTISSINHDVEVGSIYGFDTPLPRQISIDRSSYDVNYDTEMSIIKGTSMTNLDNSRKCSKYSFWNSAKSVDSINLGSSIKIFDEPAPVTKKLIFINNGVSKSNDVNQNIMEKNSLLERETDNFSTEENDDEDNDTDETTVICRILHRVINFYDFDLLRDPIYVNIMLGMSLAIFAEVNFSMLTPFILADMGLTTAKIANVMSVIAIVDLVGRGLSPFLGEWLRQPPRTMYMLSLFLLIISRTALIFINNFTSVLIVAIGLGMAKGIRSVYMTLVVPNYVPIQKLPSASGMQMLTNGVILICAGPMLGLIRDNTGNYTICIILINCVTAVTLFIWTTEMLLVRRKSARRKSKLPETS</sequence>
<feature type="transmembrane region" description="Helical" evidence="2">
    <location>
        <begin position="475"/>
        <end position="494"/>
    </location>
</feature>
<keyword evidence="2" id="KW-0472">Membrane</keyword>
<feature type="transmembrane region" description="Helical" evidence="2">
    <location>
        <begin position="562"/>
        <end position="588"/>
    </location>
</feature>
<proteinExistence type="predicted"/>
<feature type="transmembrane region" description="Helical" evidence="2">
    <location>
        <begin position="171"/>
        <end position="188"/>
    </location>
</feature>
<dbReference type="InterPro" id="IPR050327">
    <property type="entry name" value="Proton-linked_MCT"/>
</dbReference>
<dbReference type="PROSITE" id="PS50850">
    <property type="entry name" value="MFS"/>
    <property type="match status" value="1"/>
</dbReference>
<dbReference type="SUPFAM" id="SSF103473">
    <property type="entry name" value="MFS general substrate transporter"/>
    <property type="match status" value="1"/>
</dbReference>
<dbReference type="GO" id="GO:0008028">
    <property type="term" value="F:monocarboxylic acid transmembrane transporter activity"/>
    <property type="evidence" value="ECO:0007669"/>
    <property type="project" value="TreeGrafter"/>
</dbReference>
<evidence type="ECO:0000256" key="2">
    <source>
        <dbReference type="SAM" id="Phobius"/>
    </source>
</evidence>
<name>A0AAV2N7I2_9HYME</name>
<evidence type="ECO:0000313" key="4">
    <source>
        <dbReference type="EMBL" id="CAL1675703.1"/>
    </source>
</evidence>
<dbReference type="InterPro" id="IPR036259">
    <property type="entry name" value="MFS_trans_sf"/>
</dbReference>
<feature type="domain" description="Major facilitator superfamily (MFS) profile" evidence="3">
    <location>
        <begin position="386"/>
        <end position="603"/>
    </location>
</feature>
<dbReference type="InterPro" id="IPR011701">
    <property type="entry name" value="MFS"/>
</dbReference>
<gene>
    <name evidence="4" type="ORF">LPLAT_LOCUS2024</name>
</gene>
<feature type="transmembrane region" description="Helical" evidence="2">
    <location>
        <begin position="80"/>
        <end position="98"/>
    </location>
</feature>
<feature type="transmembrane region" description="Helical" evidence="2">
    <location>
        <begin position="104"/>
        <end position="128"/>
    </location>
</feature>
<keyword evidence="2" id="KW-1133">Transmembrane helix</keyword>
<feature type="transmembrane region" description="Helical" evidence="2">
    <location>
        <begin position="53"/>
        <end position="73"/>
    </location>
</feature>
<dbReference type="Gene3D" id="1.20.1250.20">
    <property type="entry name" value="MFS general substrate transporter like domains"/>
    <property type="match status" value="2"/>
</dbReference>
<reference evidence="4" key="1">
    <citation type="submission" date="2024-04" db="EMBL/GenBank/DDBJ databases">
        <authorList>
            <consortium name="Molecular Ecology Group"/>
        </authorList>
    </citation>
    <scope>NUCLEOTIDE SEQUENCE</scope>
</reference>
<dbReference type="EMBL" id="OZ034834">
    <property type="protein sequence ID" value="CAL1675703.1"/>
    <property type="molecule type" value="Genomic_DNA"/>
</dbReference>
<dbReference type="GO" id="GO:0016020">
    <property type="term" value="C:membrane"/>
    <property type="evidence" value="ECO:0007669"/>
    <property type="project" value="UniProtKB-SubCell"/>
</dbReference>
<dbReference type="InterPro" id="IPR020846">
    <property type="entry name" value="MFS_dom"/>
</dbReference>
<feature type="transmembrane region" description="Helical" evidence="2">
    <location>
        <begin position="140"/>
        <end position="165"/>
    </location>
</feature>
<organism evidence="4 5">
    <name type="scientific">Lasius platythorax</name>
    <dbReference type="NCBI Taxonomy" id="488582"/>
    <lineage>
        <taxon>Eukaryota</taxon>
        <taxon>Metazoa</taxon>
        <taxon>Ecdysozoa</taxon>
        <taxon>Arthropoda</taxon>
        <taxon>Hexapoda</taxon>
        <taxon>Insecta</taxon>
        <taxon>Pterygota</taxon>
        <taxon>Neoptera</taxon>
        <taxon>Endopterygota</taxon>
        <taxon>Hymenoptera</taxon>
        <taxon>Apocrita</taxon>
        <taxon>Aculeata</taxon>
        <taxon>Formicoidea</taxon>
        <taxon>Formicidae</taxon>
        <taxon>Formicinae</taxon>
        <taxon>Lasius</taxon>
        <taxon>Lasius</taxon>
    </lineage>
</organism>
<dbReference type="Pfam" id="PF07690">
    <property type="entry name" value="MFS_1"/>
    <property type="match status" value="2"/>
</dbReference>
<evidence type="ECO:0000313" key="5">
    <source>
        <dbReference type="Proteomes" id="UP001497644"/>
    </source>
</evidence>